<name>A0A6C0EU14_9ZZZZ</name>
<dbReference type="InterPro" id="IPR018152">
    <property type="entry name" value="SOD_Cu/Zn_BS"/>
</dbReference>
<dbReference type="PANTHER" id="PTHR10003">
    <property type="entry name" value="SUPEROXIDE DISMUTASE CU-ZN -RELATED"/>
    <property type="match status" value="1"/>
</dbReference>
<protein>
    <recommendedName>
        <fullName evidence="1">Superoxide dismutase copper/zinc binding domain-containing protein</fullName>
    </recommendedName>
</protein>
<dbReference type="AlphaFoldDB" id="A0A6C0EU14"/>
<dbReference type="InterPro" id="IPR036423">
    <property type="entry name" value="SOD-like_Cu/Zn_dom_sf"/>
</dbReference>
<dbReference type="PROSITE" id="PS00332">
    <property type="entry name" value="SOD_CU_ZN_2"/>
    <property type="match status" value="1"/>
</dbReference>
<dbReference type="SUPFAM" id="SSF49329">
    <property type="entry name" value="Cu,Zn superoxide dismutase-like"/>
    <property type="match status" value="1"/>
</dbReference>
<dbReference type="Gene3D" id="2.60.40.200">
    <property type="entry name" value="Superoxide dismutase, copper/zinc binding domain"/>
    <property type="match status" value="1"/>
</dbReference>
<reference evidence="2" key="1">
    <citation type="journal article" date="2020" name="Nature">
        <title>Giant virus diversity and host interactions through global metagenomics.</title>
        <authorList>
            <person name="Schulz F."/>
            <person name="Roux S."/>
            <person name="Paez-Espino D."/>
            <person name="Jungbluth S."/>
            <person name="Walsh D.A."/>
            <person name="Denef V.J."/>
            <person name="McMahon K.D."/>
            <person name="Konstantinidis K.T."/>
            <person name="Eloe-Fadrosh E.A."/>
            <person name="Kyrpides N.C."/>
            <person name="Woyke T."/>
        </authorList>
    </citation>
    <scope>NUCLEOTIDE SEQUENCE</scope>
    <source>
        <strain evidence="2">GVMAG-M-3300009155-48</strain>
    </source>
</reference>
<sequence>MKNINLNIDKMQKTPIKAIAVFDGKVKGRVIFTEILKDETVLIDIELSGLKKNALHGFHVHESGDLTNKCDSMCAHFNPYGKTHGCPGAKERHVGDLGNLQTDQHGCAKYQMIDDCIKLRGYKANIIGRGLIVHADPDDCGMGNAETSKTTGNSGKRIACSIIGYSQDNFR</sequence>
<organism evidence="2">
    <name type="scientific">viral metagenome</name>
    <dbReference type="NCBI Taxonomy" id="1070528"/>
    <lineage>
        <taxon>unclassified sequences</taxon>
        <taxon>metagenomes</taxon>
        <taxon>organismal metagenomes</taxon>
    </lineage>
</organism>
<dbReference type="GO" id="GO:0006801">
    <property type="term" value="P:superoxide metabolic process"/>
    <property type="evidence" value="ECO:0007669"/>
    <property type="project" value="InterPro"/>
</dbReference>
<feature type="domain" description="Superoxide dismutase copper/zinc binding" evidence="1">
    <location>
        <begin position="26"/>
        <end position="163"/>
    </location>
</feature>
<evidence type="ECO:0000313" key="2">
    <source>
        <dbReference type="EMBL" id="QHT31829.1"/>
    </source>
</evidence>
<proteinExistence type="predicted"/>
<dbReference type="PROSITE" id="PS00087">
    <property type="entry name" value="SOD_CU_ZN_1"/>
    <property type="match status" value="1"/>
</dbReference>
<dbReference type="InterPro" id="IPR024134">
    <property type="entry name" value="SOD_Cu/Zn_/chaperone"/>
</dbReference>
<dbReference type="EMBL" id="MN738925">
    <property type="protein sequence ID" value="QHT31829.1"/>
    <property type="molecule type" value="Genomic_DNA"/>
</dbReference>
<evidence type="ECO:0000259" key="1">
    <source>
        <dbReference type="Pfam" id="PF00080"/>
    </source>
</evidence>
<dbReference type="GO" id="GO:0005507">
    <property type="term" value="F:copper ion binding"/>
    <property type="evidence" value="ECO:0007669"/>
    <property type="project" value="InterPro"/>
</dbReference>
<dbReference type="InterPro" id="IPR001424">
    <property type="entry name" value="SOD_Cu_Zn_dom"/>
</dbReference>
<dbReference type="Pfam" id="PF00080">
    <property type="entry name" value="Sod_Cu"/>
    <property type="match status" value="1"/>
</dbReference>
<accession>A0A6C0EU14</accession>
<dbReference type="CDD" id="cd00305">
    <property type="entry name" value="Cu-Zn_Superoxide_Dismutase"/>
    <property type="match status" value="1"/>
</dbReference>
<dbReference type="PRINTS" id="PR00068">
    <property type="entry name" value="CUZNDISMTASE"/>
</dbReference>